<dbReference type="InterPro" id="IPR006597">
    <property type="entry name" value="Sel1-like"/>
</dbReference>
<dbReference type="PANTHER" id="PTHR43628">
    <property type="entry name" value="ACTIVATOR OF C KINASE PROTEIN 1-RELATED"/>
    <property type="match status" value="1"/>
</dbReference>
<dbReference type="Proteomes" id="UP000503003">
    <property type="component" value="Chromosome 2"/>
</dbReference>
<dbReference type="Gene3D" id="1.25.40.10">
    <property type="entry name" value="Tetratricopeptide repeat domain"/>
    <property type="match status" value="1"/>
</dbReference>
<dbReference type="PANTHER" id="PTHR43628:SF1">
    <property type="entry name" value="CHITIN SYNTHASE REGULATORY FACTOR 2-RELATED"/>
    <property type="match status" value="1"/>
</dbReference>
<dbReference type="SMART" id="SM00671">
    <property type="entry name" value="SEL1"/>
    <property type="match status" value="5"/>
</dbReference>
<dbReference type="Gene3D" id="2.60.40.2180">
    <property type="match status" value="1"/>
</dbReference>
<dbReference type="SUPFAM" id="SSF53474">
    <property type="entry name" value="alpha/beta-Hydrolases"/>
    <property type="match status" value="1"/>
</dbReference>
<dbReference type="SUPFAM" id="SSF81901">
    <property type="entry name" value="HCP-like"/>
    <property type="match status" value="1"/>
</dbReference>
<feature type="domain" description="Esterase Ig-like N-terminal" evidence="2">
    <location>
        <begin position="264"/>
        <end position="398"/>
    </location>
</feature>
<evidence type="ECO:0000259" key="2">
    <source>
        <dbReference type="Pfam" id="PF18435"/>
    </source>
</evidence>
<gene>
    <name evidence="3" type="ORF">G5S32_20300</name>
</gene>
<evidence type="ECO:0000313" key="4">
    <source>
        <dbReference type="Proteomes" id="UP000503003"/>
    </source>
</evidence>
<dbReference type="AlphaFoldDB" id="A0A6G7CQC4"/>
<dbReference type="InterPro" id="IPR041172">
    <property type="entry name" value="EstA_Ig-like_N"/>
</dbReference>
<feature type="region of interest" description="Disordered" evidence="1">
    <location>
        <begin position="337"/>
        <end position="371"/>
    </location>
</feature>
<dbReference type="InterPro" id="IPR000801">
    <property type="entry name" value="Esterase-like"/>
</dbReference>
<dbReference type="PROSITE" id="PS51257">
    <property type="entry name" value="PROKAR_LIPOPROTEIN"/>
    <property type="match status" value="1"/>
</dbReference>
<dbReference type="RefSeq" id="WP_165313952.1">
    <property type="nucleotide sequence ID" value="NZ_CP049332.1"/>
</dbReference>
<dbReference type="Gene3D" id="3.40.50.1820">
    <property type="entry name" value="alpha/beta hydrolase"/>
    <property type="match status" value="1"/>
</dbReference>
<dbReference type="InterPro" id="IPR011990">
    <property type="entry name" value="TPR-like_helical_dom_sf"/>
</dbReference>
<dbReference type="Pfam" id="PF00756">
    <property type="entry name" value="Esterase"/>
    <property type="match status" value="1"/>
</dbReference>
<proteinExistence type="predicted"/>
<dbReference type="EMBL" id="CP049332">
    <property type="protein sequence ID" value="QIH44292.1"/>
    <property type="molecule type" value="Genomic_DNA"/>
</dbReference>
<dbReference type="Pfam" id="PF08238">
    <property type="entry name" value="Sel1"/>
    <property type="match status" value="6"/>
</dbReference>
<evidence type="ECO:0000313" key="3">
    <source>
        <dbReference type="EMBL" id="QIH44292.1"/>
    </source>
</evidence>
<dbReference type="InterPro" id="IPR052945">
    <property type="entry name" value="Mitotic_Regulator"/>
</dbReference>
<dbReference type="InterPro" id="IPR029058">
    <property type="entry name" value="AB_hydrolase_fold"/>
</dbReference>
<evidence type="ECO:0000256" key="1">
    <source>
        <dbReference type="SAM" id="MobiDB-lite"/>
    </source>
</evidence>
<accession>A0A6G7CQC4</accession>
<name>A0A6G7CQC4_9VIBR</name>
<reference evidence="3 4" key="1">
    <citation type="submission" date="2020-02" db="EMBL/GenBank/DDBJ databases">
        <title>A complete genome of a marine bacterium Vibrio sp. ZWAL4003 isolated from the mangrove sediment with the ability to degrade polysaccharides.</title>
        <authorList>
            <person name="Wu J."/>
            <person name="Qu W."/>
            <person name="Zeng R."/>
        </authorList>
    </citation>
    <scope>NUCLEOTIDE SEQUENCE [LARGE SCALE GENOMIC DNA]</scope>
    <source>
        <strain evidence="3 4">ZWAL4003</strain>
    </source>
</reference>
<organism evidence="3 4">
    <name type="scientific">Vibrio ziniensis</name>
    <dbReference type="NCBI Taxonomy" id="2711221"/>
    <lineage>
        <taxon>Bacteria</taxon>
        <taxon>Pseudomonadati</taxon>
        <taxon>Pseudomonadota</taxon>
        <taxon>Gammaproteobacteria</taxon>
        <taxon>Vibrionales</taxon>
        <taxon>Vibrionaceae</taxon>
        <taxon>Vibrio</taxon>
    </lineage>
</organism>
<dbReference type="KEGG" id="vzi:G5S32_20300"/>
<keyword evidence="4" id="KW-1185">Reference proteome</keyword>
<sequence>MKPIHALTFSLLAATLFLTGCESKAPETTGAEYVALYEEANALGKDTEALSYLKKAAETGDATAESRLGDAYLHQRYGLNNPTLGFTYVQSAAEKGEARAMTNLGILYLNGEVVEQNYPLAYQWFEKAHASGDMKAPRYLGIIYEKGLGKTPDYVKASTFYKAAADKGDITSQYNLAHLYEAGLGVDQSWTKAIDLYEQSATRGDIISMPAMVALGKIYESGTGVEKDVEQALVWYNKAANLGDQEAKIKVGQYQYPNSPYIMNVNTLVKVIGDGQKVAGVAIEYSSNIDSSSLQLIDFHVSGREITSVYLSKQAVLGLPMDSGSFVIVELKTDIDPASSQMGGGPQDQAKGSGSSNQGPGPGGPKMGQISDKPAEAVTLTSSISQVGDVSLTDGTLVKSTKEVLNSNHTLNPDIADFQQLTFHDSQFNKDLMYNLFVPKNYDPKKSYPLVLFMHDAGVVSNNPIETLTQGLGAVVWASDKDQTLNESFVLAPQYTSVMTDDTGAVSDDMDITVNLIKDLVTKYSIDTNRLYNTGQSMGGMISIAMDIKYPDLFAASLLVACQWNPDLVAPLVNKPLWIIVSQGDTKANPGMEAITSVLAQNGATIAKASWNAEAKPSELANNVEQMLSKNASVNYSVFDGGSHTYTWQYAYSIEGVREWLFKQHK</sequence>
<dbReference type="Pfam" id="PF18435">
    <property type="entry name" value="EstA_Ig_like"/>
    <property type="match status" value="1"/>
</dbReference>
<protein>
    <recommendedName>
        <fullName evidence="2">Esterase Ig-like N-terminal domain-containing protein</fullName>
    </recommendedName>
</protein>